<dbReference type="Proteomes" id="UP001446871">
    <property type="component" value="Unassembled WGS sequence"/>
</dbReference>
<name>A0ABR1UE18_9PEZI</name>
<proteinExistence type="predicted"/>
<protein>
    <submittedName>
        <fullName evidence="2">Uncharacterized protein</fullName>
    </submittedName>
</protein>
<comment type="caution">
    <text evidence="2">The sequence shown here is derived from an EMBL/GenBank/DDBJ whole genome shotgun (WGS) entry which is preliminary data.</text>
</comment>
<evidence type="ECO:0000256" key="1">
    <source>
        <dbReference type="SAM" id="SignalP"/>
    </source>
</evidence>
<keyword evidence="1" id="KW-0732">Signal</keyword>
<gene>
    <name evidence="2" type="ORF">PG996_011089</name>
</gene>
<evidence type="ECO:0000313" key="2">
    <source>
        <dbReference type="EMBL" id="KAK8057152.1"/>
    </source>
</evidence>
<sequence>MLFIALLVLAAVAMGAVLGEDKRANIVPHDIQNTICIVSTDSTDDSGFGATTNGIDEAMKQLGGRPGLCSLDPGGDNCQNLYCGQNTSVQWCNDDTIDTITKNCTELSPYVWHIKYDCVTNSSITEVWGRVIDTDGFYVEVSGDLDCA</sequence>
<feature type="signal peptide" evidence="1">
    <location>
        <begin position="1"/>
        <end position="19"/>
    </location>
</feature>
<keyword evidence="3" id="KW-1185">Reference proteome</keyword>
<dbReference type="EMBL" id="JAQQWM010000007">
    <property type="protein sequence ID" value="KAK8057152.1"/>
    <property type="molecule type" value="Genomic_DNA"/>
</dbReference>
<organism evidence="2 3">
    <name type="scientific">Apiospora saccharicola</name>
    <dbReference type="NCBI Taxonomy" id="335842"/>
    <lineage>
        <taxon>Eukaryota</taxon>
        <taxon>Fungi</taxon>
        <taxon>Dikarya</taxon>
        <taxon>Ascomycota</taxon>
        <taxon>Pezizomycotina</taxon>
        <taxon>Sordariomycetes</taxon>
        <taxon>Xylariomycetidae</taxon>
        <taxon>Amphisphaeriales</taxon>
        <taxon>Apiosporaceae</taxon>
        <taxon>Apiospora</taxon>
    </lineage>
</organism>
<feature type="chain" id="PRO_5045712603" evidence="1">
    <location>
        <begin position="20"/>
        <end position="148"/>
    </location>
</feature>
<reference evidence="2 3" key="1">
    <citation type="submission" date="2023-01" db="EMBL/GenBank/DDBJ databases">
        <title>Analysis of 21 Apiospora genomes using comparative genomics revels a genus with tremendous synthesis potential of carbohydrate active enzymes and secondary metabolites.</title>
        <authorList>
            <person name="Sorensen T."/>
        </authorList>
    </citation>
    <scope>NUCLEOTIDE SEQUENCE [LARGE SCALE GENOMIC DNA]</scope>
    <source>
        <strain evidence="2 3">CBS 83171</strain>
    </source>
</reference>
<evidence type="ECO:0000313" key="3">
    <source>
        <dbReference type="Proteomes" id="UP001446871"/>
    </source>
</evidence>
<accession>A0ABR1UE18</accession>